<reference evidence="1" key="1">
    <citation type="submission" date="2018-07" db="EMBL/GenBank/DDBJ databases">
        <authorList>
            <consortium name="NARMS: The National Antimicrobial Resistance Monitoring System"/>
        </authorList>
    </citation>
    <scope>NUCLEOTIDE SEQUENCE</scope>
    <source>
        <strain evidence="1">CVM N56971F</strain>
    </source>
</reference>
<evidence type="ECO:0000313" key="2">
    <source>
        <dbReference type="EMBL" id="ECT2116714.1"/>
    </source>
</evidence>
<organism evidence="1">
    <name type="scientific">Salmonella typhimurium</name>
    <dbReference type="NCBI Taxonomy" id="90371"/>
    <lineage>
        <taxon>Bacteria</taxon>
        <taxon>Pseudomonadati</taxon>
        <taxon>Pseudomonadota</taxon>
        <taxon>Gammaproteobacteria</taxon>
        <taxon>Enterobacterales</taxon>
        <taxon>Enterobacteriaceae</taxon>
        <taxon>Salmonella</taxon>
    </lineage>
</organism>
<proteinExistence type="predicted"/>
<dbReference type="EMBL" id="AAKMBA010000144">
    <property type="protein sequence ID" value="ECT2116714.1"/>
    <property type="molecule type" value="Genomic_DNA"/>
</dbReference>
<accession>A0A601Z5P5</accession>
<reference evidence="2" key="2">
    <citation type="submission" date="2018-08" db="EMBL/GenBank/DDBJ databases">
        <authorList>
            <consortium name="GenomeTrakr network: Whole genome sequencing for foodborne pathogen traceback"/>
        </authorList>
    </citation>
    <scope>NUCLEOTIDE SEQUENCE</scope>
    <source>
        <strain evidence="2">FSIS11812453</strain>
    </source>
</reference>
<gene>
    <name evidence="1" type="ORF">A3Y76_23110</name>
    <name evidence="2" type="ORF">DYM27_25675</name>
</gene>
<dbReference type="EMBL" id="AAKJEM010000029">
    <property type="protein sequence ID" value="ECS3000170.1"/>
    <property type="molecule type" value="Genomic_DNA"/>
</dbReference>
<dbReference type="AlphaFoldDB" id="A0A601Z5P5"/>
<sequence>MRGRSRIIGTLARRVRACSGLPTDSHNHIAKAIWMAQWPKPHQRYPSAPAIFSGRILGFSRSVFYIKANPAVSRKFPGRFPSVPRTALWPFLNFPAAAGGRKEKGRFQPLPSYLPARM</sequence>
<protein>
    <submittedName>
        <fullName evidence="1">Uncharacterized protein</fullName>
    </submittedName>
</protein>
<comment type="caution">
    <text evidence="1">The sequence shown here is derived from an EMBL/GenBank/DDBJ whole genome shotgun (WGS) entry which is preliminary data.</text>
</comment>
<name>A0A601Z5P5_SALTM</name>
<evidence type="ECO:0000313" key="1">
    <source>
        <dbReference type="EMBL" id="ECS3000170.1"/>
    </source>
</evidence>